<dbReference type="Proteomes" id="UP000001072">
    <property type="component" value="Unassembled WGS sequence"/>
</dbReference>
<name>F4S9L8_MELLP</name>
<evidence type="ECO:0000256" key="1">
    <source>
        <dbReference type="SAM" id="MobiDB-lite"/>
    </source>
</evidence>
<proteinExistence type="predicted"/>
<protein>
    <submittedName>
        <fullName evidence="2">Uncharacterized protein</fullName>
    </submittedName>
</protein>
<gene>
    <name evidence="2" type="ORF">MELLADRAFT_95513</name>
</gene>
<dbReference type="KEGG" id="mlr:MELLADRAFT_95513"/>
<dbReference type="RefSeq" id="XP_007418073.1">
    <property type="nucleotide sequence ID" value="XM_007418011.1"/>
</dbReference>
<dbReference type="HOGENOM" id="CLU_696532_0_0_1"/>
<dbReference type="EMBL" id="GL883171">
    <property type="protein sequence ID" value="EGF98660.1"/>
    <property type="molecule type" value="Genomic_DNA"/>
</dbReference>
<dbReference type="AlphaFoldDB" id="F4S9L8"/>
<dbReference type="GeneID" id="18937266"/>
<feature type="compositionally biased region" description="Basic residues" evidence="1">
    <location>
        <begin position="222"/>
        <end position="233"/>
    </location>
</feature>
<accession>F4S9L8</accession>
<organism evidence="3">
    <name type="scientific">Melampsora larici-populina (strain 98AG31 / pathotype 3-4-7)</name>
    <name type="common">Poplar leaf rust fungus</name>
    <dbReference type="NCBI Taxonomy" id="747676"/>
    <lineage>
        <taxon>Eukaryota</taxon>
        <taxon>Fungi</taxon>
        <taxon>Dikarya</taxon>
        <taxon>Basidiomycota</taxon>
        <taxon>Pucciniomycotina</taxon>
        <taxon>Pucciniomycetes</taxon>
        <taxon>Pucciniales</taxon>
        <taxon>Melampsoraceae</taxon>
        <taxon>Melampsora</taxon>
    </lineage>
</organism>
<dbReference type="InParanoid" id="F4S9L8"/>
<feature type="region of interest" description="Disordered" evidence="1">
    <location>
        <begin position="216"/>
        <end position="242"/>
    </location>
</feature>
<feature type="region of interest" description="Disordered" evidence="1">
    <location>
        <begin position="1"/>
        <end position="27"/>
    </location>
</feature>
<dbReference type="VEuPathDB" id="FungiDB:MELLADRAFT_95513"/>
<evidence type="ECO:0000313" key="3">
    <source>
        <dbReference type="Proteomes" id="UP000001072"/>
    </source>
</evidence>
<reference evidence="3" key="1">
    <citation type="journal article" date="2011" name="Proc. Natl. Acad. Sci. U.S.A.">
        <title>Obligate biotrophy features unraveled by the genomic analysis of rust fungi.</title>
        <authorList>
            <person name="Duplessis S."/>
            <person name="Cuomo C.A."/>
            <person name="Lin Y.-C."/>
            <person name="Aerts A."/>
            <person name="Tisserant E."/>
            <person name="Veneault-Fourrey C."/>
            <person name="Joly D.L."/>
            <person name="Hacquard S."/>
            <person name="Amselem J."/>
            <person name="Cantarel B.L."/>
            <person name="Chiu R."/>
            <person name="Coutinho P.M."/>
            <person name="Feau N."/>
            <person name="Field M."/>
            <person name="Frey P."/>
            <person name="Gelhaye E."/>
            <person name="Goldberg J."/>
            <person name="Grabherr M.G."/>
            <person name="Kodira C.D."/>
            <person name="Kohler A."/>
            <person name="Kuees U."/>
            <person name="Lindquist E.A."/>
            <person name="Lucas S.M."/>
            <person name="Mago R."/>
            <person name="Mauceli E."/>
            <person name="Morin E."/>
            <person name="Murat C."/>
            <person name="Pangilinan J.L."/>
            <person name="Park R."/>
            <person name="Pearson M."/>
            <person name="Quesneville H."/>
            <person name="Rouhier N."/>
            <person name="Sakthikumar S."/>
            <person name="Salamov A.A."/>
            <person name="Schmutz J."/>
            <person name="Selles B."/>
            <person name="Shapiro H."/>
            <person name="Tanguay P."/>
            <person name="Tuskan G.A."/>
            <person name="Henrissat B."/>
            <person name="Van de Peer Y."/>
            <person name="Rouze P."/>
            <person name="Ellis J.G."/>
            <person name="Dodds P.N."/>
            <person name="Schein J.E."/>
            <person name="Zhong S."/>
            <person name="Hamelin R.C."/>
            <person name="Grigoriev I.V."/>
            <person name="Szabo L.J."/>
            <person name="Martin F."/>
        </authorList>
    </citation>
    <scope>NUCLEOTIDE SEQUENCE [LARGE SCALE GENOMIC DNA]</scope>
    <source>
        <strain evidence="3">98AG31 / pathotype 3-4-7</strain>
    </source>
</reference>
<keyword evidence="3" id="KW-1185">Reference proteome</keyword>
<evidence type="ECO:0000313" key="2">
    <source>
        <dbReference type="EMBL" id="EGF98660.1"/>
    </source>
</evidence>
<sequence length="378" mass="41327">MAHRTHQNVPLHNGTRRPISPTGPICTSPRLTQTHNYMPGLADMQNQQRLRTNLSPTKQTASHALPNLYGYGSPVKQHATLTPIDSNSSLEWTHSVSDFSRQAHGLLGGQPSIFGNTPLNDNHAAFSNPASTVFNPPIVDDSSMIGLSSSKTANRSTIDRLNTPTTGLVAVIDDDDELPHDLFDDPKVAPALSGGLVTRQFETTFNVYQLIDAEPENVPSQSRKRTRSAKKAPPKPSRPQWKNFRPIVPVIHTLPVGSFSWDDYREKIFNACNLRLAGISKALVAAHETGHLAIHAFIKGTDRNHKSYGGYITDDNSFSRLIVAVLAAPADAHMGFKITHPNPKNNEEVTRCVRRKIKGFPSLSEAEDSESAGVSSLS</sequence>